<keyword evidence="3" id="KW-1185">Reference proteome</keyword>
<evidence type="ECO:0000313" key="3">
    <source>
        <dbReference type="Proteomes" id="UP001141327"/>
    </source>
</evidence>
<comment type="caution">
    <text evidence="2">The sequence shown here is derived from an EMBL/GenBank/DDBJ whole genome shotgun (WGS) entry which is preliminary data.</text>
</comment>
<name>A0ABQ8UJI0_9EUKA</name>
<sequence>MSKTEEQSGMTMEQMEAGKIEEKKREAEAAVAQSEAASKKRREGKRVRVPVRFKKPLDSSSPNYRNLTLAMERDGFAEPLVEGSYPSFEVLIYEDDLELLDKFCGVKGLDILDHRMEELPESRSATTIVGDFSLELLLKAIREANPGCFVTGKQVHGKVQDPMMKVFRVLCVVRGPPVWPSVVAGRRPIFAGERSEQFENVPGKTVARVIISVASFKSAHLVRPSSAYVCVACMAYRQEVCALGSEQAVRRPAPQTIEQIVRNALRTNLGNNELEMLIYCFIIGAMSTSVLDSPAPGQALAPAPGSADPVAAVAPAPLVPSPVVGGAAEEASAETPAKMDALPMVGNTALSLGCAGNMLDEAKAWAESVGAQVMSATPSAGERTTFLSNEMVAPEALFAAWKRQRTSTTNVGVTPCGRSLVLEVRGPVERAVTRPVKVPVRSASREVEVRWRLAPSAAKKTEDLGWRSGRSEMELEVALQAALDEGTIADASAVKWDSGMVFAAPADLVSLKVALFRMEKMEKARPAFIGGKAPCSEAGLGLRRVRPPCSGDAGVSPAPGDVADAVSAGDADSGHAGDGAGYAARGWGGEECPWREGDGSCQDCLGDRYGQEQEEEAQPKRGDVRRTRITTRMHMGMGRRIGNDEGPLEARRASEMHMETGHRAVNILVRLWKRSMDGDNEG</sequence>
<evidence type="ECO:0000256" key="1">
    <source>
        <dbReference type="SAM" id="MobiDB-lite"/>
    </source>
</evidence>
<gene>
    <name evidence="2" type="ORF">PAPYR_4676</name>
</gene>
<dbReference type="Proteomes" id="UP001141327">
    <property type="component" value="Unassembled WGS sequence"/>
</dbReference>
<organism evidence="2 3">
    <name type="scientific">Paratrimastix pyriformis</name>
    <dbReference type="NCBI Taxonomy" id="342808"/>
    <lineage>
        <taxon>Eukaryota</taxon>
        <taxon>Metamonada</taxon>
        <taxon>Preaxostyla</taxon>
        <taxon>Paratrimastigidae</taxon>
        <taxon>Paratrimastix</taxon>
    </lineage>
</organism>
<feature type="region of interest" description="Disordered" evidence="1">
    <location>
        <begin position="1"/>
        <end position="46"/>
    </location>
</feature>
<protein>
    <submittedName>
        <fullName evidence="2">Uncharacterized protein</fullName>
    </submittedName>
</protein>
<evidence type="ECO:0000313" key="2">
    <source>
        <dbReference type="EMBL" id="KAJ4459373.1"/>
    </source>
</evidence>
<feature type="compositionally biased region" description="Basic and acidic residues" evidence="1">
    <location>
        <begin position="16"/>
        <end position="28"/>
    </location>
</feature>
<proteinExistence type="predicted"/>
<dbReference type="EMBL" id="JAPMOS010000020">
    <property type="protein sequence ID" value="KAJ4459373.1"/>
    <property type="molecule type" value="Genomic_DNA"/>
</dbReference>
<accession>A0ABQ8UJI0</accession>
<reference evidence="2" key="1">
    <citation type="journal article" date="2022" name="bioRxiv">
        <title>Genomics of Preaxostyla Flagellates Illuminates Evolutionary Transitions and the Path Towards Mitochondrial Loss.</title>
        <authorList>
            <person name="Novak L.V.F."/>
            <person name="Treitli S.C."/>
            <person name="Pyrih J."/>
            <person name="Halakuc P."/>
            <person name="Pipaliya S.V."/>
            <person name="Vacek V."/>
            <person name="Brzon O."/>
            <person name="Soukal P."/>
            <person name="Eme L."/>
            <person name="Dacks J.B."/>
            <person name="Karnkowska A."/>
            <person name="Elias M."/>
            <person name="Hampl V."/>
        </authorList>
    </citation>
    <scope>NUCLEOTIDE SEQUENCE</scope>
    <source>
        <strain evidence="2">RCP-MX</strain>
    </source>
</reference>